<gene>
    <name evidence="1" type="ORF">Taro_051040</name>
</gene>
<proteinExistence type="predicted"/>
<dbReference type="Proteomes" id="UP000652761">
    <property type="component" value="Unassembled WGS sequence"/>
</dbReference>
<accession>A0A843XFS0</accession>
<dbReference type="SUPFAM" id="SSF51735">
    <property type="entry name" value="NAD(P)-binding Rossmann-fold domains"/>
    <property type="match status" value="1"/>
</dbReference>
<name>A0A843XFS0_COLES</name>
<sequence>MASTAFIGIVRKEGCPDQYRRCQRHRGGHGLALRLRRRQGCCHRHLGRVGCIVCEDLWANEATAAFIRCDISVEEDVWGAVDMTAPEHGRLHVMFFNADILVDPAKSSIANYGAADFDLEPEQTLRAPQHLLNPFNEQKLKCQIK</sequence>
<protein>
    <submittedName>
        <fullName evidence="1">Uncharacterized protein</fullName>
    </submittedName>
</protein>
<evidence type="ECO:0000313" key="2">
    <source>
        <dbReference type="Proteomes" id="UP000652761"/>
    </source>
</evidence>
<organism evidence="1 2">
    <name type="scientific">Colocasia esculenta</name>
    <name type="common">Wild taro</name>
    <name type="synonym">Arum esculentum</name>
    <dbReference type="NCBI Taxonomy" id="4460"/>
    <lineage>
        <taxon>Eukaryota</taxon>
        <taxon>Viridiplantae</taxon>
        <taxon>Streptophyta</taxon>
        <taxon>Embryophyta</taxon>
        <taxon>Tracheophyta</taxon>
        <taxon>Spermatophyta</taxon>
        <taxon>Magnoliopsida</taxon>
        <taxon>Liliopsida</taxon>
        <taxon>Araceae</taxon>
        <taxon>Aroideae</taxon>
        <taxon>Colocasieae</taxon>
        <taxon>Colocasia</taxon>
    </lineage>
</organism>
<dbReference type="Gene3D" id="3.40.50.720">
    <property type="entry name" value="NAD(P)-binding Rossmann-like Domain"/>
    <property type="match status" value="1"/>
</dbReference>
<dbReference type="EMBL" id="NMUH01007942">
    <property type="protein sequence ID" value="MQM18055.1"/>
    <property type="molecule type" value="Genomic_DNA"/>
</dbReference>
<dbReference type="InterPro" id="IPR036291">
    <property type="entry name" value="NAD(P)-bd_dom_sf"/>
</dbReference>
<reference evidence="1" key="1">
    <citation type="submission" date="2017-07" db="EMBL/GenBank/DDBJ databases">
        <title>Taro Niue Genome Assembly and Annotation.</title>
        <authorList>
            <person name="Atibalentja N."/>
            <person name="Keating K."/>
            <person name="Fields C.J."/>
        </authorList>
    </citation>
    <scope>NUCLEOTIDE SEQUENCE</scope>
    <source>
        <strain evidence="1">Niue_2</strain>
        <tissue evidence="1">Leaf</tissue>
    </source>
</reference>
<comment type="caution">
    <text evidence="1">The sequence shown here is derived from an EMBL/GenBank/DDBJ whole genome shotgun (WGS) entry which is preliminary data.</text>
</comment>
<evidence type="ECO:0000313" key="1">
    <source>
        <dbReference type="EMBL" id="MQM18055.1"/>
    </source>
</evidence>
<keyword evidence="2" id="KW-1185">Reference proteome</keyword>
<dbReference type="AlphaFoldDB" id="A0A843XFS0"/>